<dbReference type="AlphaFoldDB" id="A0A3P7NM61"/>
<dbReference type="OrthoDB" id="1933281at2759"/>
<dbReference type="Proteomes" id="UP000281553">
    <property type="component" value="Unassembled WGS sequence"/>
</dbReference>
<name>A0A3P7NM61_DIBLA</name>
<organism evidence="1 2">
    <name type="scientific">Dibothriocephalus latus</name>
    <name type="common">Fish tapeworm</name>
    <name type="synonym">Diphyllobothrium latum</name>
    <dbReference type="NCBI Taxonomy" id="60516"/>
    <lineage>
        <taxon>Eukaryota</taxon>
        <taxon>Metazoa</taxon>
        <taxon>Spiralia</taxon>
        <taxon>Lophotrochozoa</taxon>
        <taxon>Platyhelminthes</taxon>
        <taxon>Cestoda</taxon>
        <taxon>Eucestoda</taxon>
        <taxon>Diphyllobothriidea</taxon>
        <taxon>Diphyllobothriidae</taxon>
        <taxon>Dibothriocephalus</taxon>
    </lineage>
</organism>
<protein>
    <submittedName>
        <fullName evidence="1">Uncharacterized protein</fullName>
    </submittedName>
</protein>
<reference evidence="1 2" key="1">
    <citation type="submission" date="2018-11" db="EMBL/GenBank/DDBJ databases">
        <authorList>
            <consortium name="Pathogen Informatics"/>
        </authorList>
    </citation>
    <scope>NUCLEOTIDE SEQUENCE [LARGE SCALE GENOMIC DNA]</scope>
</reference>
<evidence type="ECO:0000313" key="1">
    <source>
        <dbReference type="EMBL" id="VDN44144.1"/>
    </source>
</evidence>
<accession>A0A3P7NM61</accession>
<keyword evidence="2" id="KW-1185">Reference proteome</keyword>
<gene>
    <name evidence="1" type="ORF">DILT_LOCUS19273</name>
</gene>
<proteinExistence type="predicted"/>
<evidence type="ECO:0000313" key="2">
    <source>
        <dbReference type="Proteomes" id="UP000281553"/>
    </source>
</evidence>
<sequence>MEYVLAKLDFLMRVQQCVDKPTAVLECMRSFVPYAKEFPAGLSASFKHAHLLKS</sequence>
<dbReference type="EMBL" id="UYRU01110368">
    <property type="protein sequence ID" value="VDN44144.1"/>
    <property type="molecule type" value="Genomic_DNA"/>
</dbReference>